<feature type="non-terminal residue" evidence="1">
    <location>
        <position position="1"/>
    </location>
</feature>
<reference evidence="1 2" key="1">
    <citation type="journal article" date="2018" name="Gigascience">
        <title>Genomes of trombidid mites reveal novel predicted allergens and laterally-transferred genes associated with secondary metabolism.</title>
        <authorList>
            <person name="Dong X."/>
            <person name="Chaisiri K."/>
            <person name="Xia D."/>
            <person name="Armstrong S.D."/>
            <person name="Fang Y."/>
            <person name="Donnelly M.J."/>
            <person name="Kadowaki T."/>
            <person name="McGarry J.W."/>
            <person name="Darby A.C."/>
            <person name="Makepeace B.L."/>
        </authorList>
    </citation>
    <scope>NUCLEOTIDE SEQUENCE [LARGE SCALE GENOMIC DNA]</scope>
    <source>
        <strain evidence="1">UoL-WK</strain>
    </source>
</reference>
<dbReference type="STRING" id="1965070.A0A443QBU1"/>
<gene>
    <name evidence="1" type="ORF">B4U79_08326</name>
</gene>
<evidence type="ECO:0008006" key="3">
    <source>
        <dbReference type="Google" id="ProtNLM"/>
    </source>
</evidence>
<evidence type="ECO:0000313" key="1">
    <source>
        <dbReference type="EMBL" id="RWS00481.1"/>
    </source>
</evidence>
<dbReference type="AlphaFoldDB" id="A0A443QBU1"/>
<dbReference type="Gene3D" id="3.30.420.10">
    <property type="entry name" value="Ribonuclease H-like superfamily/Ribonuclease H"/>
    <property type="match status" value="1"/>
</dbReference>
<organism evidence="1 2">
    <name type="scientific">Dinothrombium tinctorium</name>
    <dbReference type="NCBI Taxonomy" id="1965070"/>
    <lineage>
        <taxon>Eukaryota</taxon>
        <taxon>Metazoa</taxon>
        <taxon>Ecdysozoa</taxon>
        <taxon>Arthropoda</taxon>
        <taxon>Chelicerata</taxon>
        <taxon>Arachnida</taxon>
        <taxon>Acari</taxon>
        <taxon>Acariformes</taxon>
        <taxon>Trombidiformes</taxon>
        <taxon>Prostigmata</taxon>
        <taxon>Anystina</taxon>
        <taxon>Parasitengona</taxon>
        <taxon>Trombidioidea</taxon>
        <taxon>Trombidiidae</taxon>
        <taxon>Dinothrombium</taxon>
    </lineage>
</organism>
<dbReference type="GO" id="GO:0003676">
    <property type="term" value="F:nucleic acid binding"/>
    <property type="evidence" value="ECO:0007669"/>
    <property type="project" value="InterPro"/>
</dbReference>
<accession>A0A443QBU1</accession>
<evidence type="ECO:0000313" key="2">
    <source>
        <dbReference type="Proteomes" id="UP000285301"/>
    </source>
</evidence>
<sequence>KYHSDGKYIFWPNLAPAHYARDTINVLNDENIKFLNKADNPPNVPQLRPIELFWHHLKTKVYENDFSVKNIDHLKQRIRLKLEQFPPNGYRCDQCEISAVHSLNLQNECFWWLEAVVVIASIDSNTLCKLESVLIDTSLQKKSLFMEATIPVMNKLLHFCLTSFDFIFCWNNSSIRDGHSCLKIFVQVELPSTPTSNKRLMPFMTRFMCGIESTFSLSKLFSSYCTSSIFDLCER</sequence>
<dbReference type="EMBL" id="NCKU01011324">
    <property type="protein sequence ID" value="RWS00481.1"/>
    <property type="molecule type" value="Genomic_DNA"/>
</dbReference>
<name>A0A443QBU1_9ACAR</name>
<dbReference type="Proteomes" id="UP000285301">
    <property type="component" value="Unassembled WGS sequence"/>
</dbReference>
<keyword evidence="2" id="KW-1185">Reference proteome</keyword>
<proteinExistence type="predicted"/>
<dbReference type="OrthoDB" id="6507355at2759"/>
<dbReference type="InterPro" id="IPR036397">
    <property type="entry name" value="RNaseH_sf"/>
</dbReference>
<protein>
    <recommendedName>
        <fullName evidence="3">Tc1-like transposase DDE domain-containing protein</fullName>
    </recommendedName>
</protein>
<comment type="caution">
    <text evidence="1">The sequence shown here is derived from an EMBL/GenBank/DDBJ whole genome shotgun (WGS) entry which is preliminary data.</text>
</comment>